<dbReference type="GO" id="GO:1901135">
    <property type="term" value="P:carbohydrate derivative metabolic process"/>
    <property type="evidence" value="ECO:0007669"/>
    <property type="project" value="UniProtKB-ARBA"/>
</dbReference>
<evidence type="ECO:0000313" key="5">
    <source>
        <dbReference type="EMBL" id="SLM84523.1"/>
    </source>
</evidence>
<dbReference type="EMBL" id="FWFD01000003">
    <property type="protein sequence ID" value="SLM84523.1"/>
    <property type="molecule type" value="Genomic_DNA"/>
</dbReference>
<dbReference type="InterPro" id="IPR017853">
    <property type="entry name" value="GH"/>
</dbReference>
<dbReference type="InterPro" id="IPR051822">
    <property type="entry name" value="Glycosyl_Hydrolase_84"/>
</dbReference>
<evidence type="ECO:0000313" key="6">
    <source>
        <dbReference type="Proteomes" id="UP000195918"/>
    </source>
</evidence>
<keyword evidence="6" id="KW-1185">Reference proteome</keyword>
<dbReference type="GO" id="GO:0004415">
    <property type="term" value="F:hyalurononglucosaminidase activity"/>
    <property type="evidence" value="ECO:0007669"/>
    <property type="project" value="UniProtKB-EC"/>
</dbReference>
<keyword evidence="2 3" id="KW-0326">Glycosidase</keyword>
<evidence type="ECO:0000256" key="3">
    <source>
        <dbReference type="PROSITE-ProRule" id="PRU01353"/>
    </source>
</evidence>
<dbReference type="Pfam" id="PF07555">
    <property type="entry name" value="NAGidase"/>
    <property type="match status" value="1"/>
</dbReference>
<dbReference type="Proteomes" id="UP000195918">
    <property type="component" value="Unassembled WGS sequence"/>
</dbReference>
<organism evidence="5 6">
    <name type="scientific">Vagococcus fluvialis bH819</name>
    <dbReference type="NCBI Taxonomy" id="1255619"/>
    <lineage>
        <taxon>Bacteria</taxon>
        <taxon>Bacillati</taxon>
        <taxon>Bacillota</taxon>
        <taxon>Bacilli</taxon>
        <taxon>Lactobacillales</taxon>
        <taxon>Enterococcaceae</taxon>
        <taxon>Vagococcus</taxon>
    </lineage>
</organism>
<dbReference type="PANTHER" id="PTHR13170:SF16">
    <property type="entry name" value="PROTEIN O-GLCNACASE"/>
    <property type="match status" value="1"/>
</dbReference>
<protein>
    <submittedName>
        <fullName evidence="5">Hyaluronoglucosaminidase</fullName>
        <ecNumber evidence="5">3.2.1.35</ecNumber>
    </submittedName>
</protein>
<feature type="active site" description="Proton donor" evidence="3">
    <location>
        <position position="243"/>
    </location>
</feature>
<gene>
    <name evidence="5" type="ORF">FM121_00425</name>
</gene>
<dbReference type="Gene3D" id="3.20.20.80">
    <property type="entry name" value="Glycosidases"/>
    <property type="match status" value="1"/>
</dbReference>
<evidence type="ECO:0000256" key="1">
    <source>
        <dbReference type="ARBA" id="ARBA00022801"/>
    </source>
</evidence>
<sequence length="537" mass="63568">MLYYDEVMIDREYSYVEKEKIVIRFEGYFFRFETYQAVIDEELFSDYVTWQNNDVDTAFDFTLKHVYDRELTHDSFSLKIGSDKVITIATKTRRGFDYAQKALVEMLVKKEKGILVKHGQITHTPSFEMRGIIEGFYGVPWTWENRQDCIQLLAENQMNTYMYAPKDDEYQRKLWRELYPENYLNEFKNLLKTAEEKKIDFWYMISPGNDIDYLKQSELEVLFTKLRQMIDLGINHFGLLLDDIDYILKGQAKIKFGTSAKAHAYIVNQVDEFLRGELANYQLVACPTEYDNHHDAEYLEILNANLKPHIPLFWTGPSTLAARISHEDIQKMAAVYQREIIIWDNVPVNDFEKDDERLFLSPYSNRSKFLADEKYHVRGIVLNPMAQWEWSKITINHSARYLWQVSSFNQATVWLESLKQSFDEEYLEAVQVFLKHNHNRHTLNVCSFEMEQALEMKDKNKLSEWLIELNVAIEKLLELENHPMIKEGAPWFERAKLDFELWQAVLASDKVKVEELKEVCQQSNYRIGTDLVMGYLG</sequence>
<dbReference type="InterPro" id="IPR011496">
    <property type="entry name" value="O-GlcNAcase_cat"/>
</dbReference>
<reference evidence="6" key="1">
    <citation type="submission" date="2017-02" db="EMBL/GenBank/DDBJ databases">
        <authorList>
            <person name="Dridi B."/>
        </authorList>
    </citation>
    <scope>NUCLEOTIDE SEQUENCE [LARGE SCALE GENOMIC DNA]</scope>
    <source>
        <strain evidence="6">bH819</strain>
    </source>
</reference>
<keyword evidence="1 3" id="KW-0378">Hydrolase</keyword>
<dbReference type="OrthoDB" id="9760892at2"/>
<dbReference type="EC" id="3.2.1.35" evidence="5"/>
<dbReference type="SUPFAM" id="SSF51445">
    <property type="entry name" value="(Trans)glycosidases"/>
    <property type="match status" value="1"/>
</dbReference>
<feature type="domain" description="GH84" evidence="4">
    <location>
        <begin position="128"/>
        <end position="406"/>
    </location>
</feature>
<comment type="similarity">
    <text evidence="3">Belongs to the glycosyl hydrolase 84 family.</text>
</comment>
<accession>A0A1X6WJP0</accession>
<proteinExistence type="inferred from homology"/>
<name>A0A1X6WJP0_9ENTE</name>
<dbReference type="PROSITE" id="PS52009">
    <property type="entry name" value="GH84"/>
    <property type="match status" value="1"/>
</dbReference>
<evidence type="ECO:0000256" key="2">
    <source>
        <dbReference type="ARBA" id="ARBA00023295"/>
    </source>
</evidence>
<evidence type="ECO:0000259" key="4">
    <source>
        <dbReference type="PROSITE" id="PS52009"/>
    </source>
</evidence>
<dbReference type="AlphaFoldDB" id="A0A1X6WJP0"/>
<dbReference type="RefSeq" id="WP_086950186.1">
    <property type="nucleotide sequence ID" value="NZ_FWFD01000003.1"/>
</dbReference>
<dbReference type="PANTHER" id="PTHR13170">
    <property type="entry name" value="O-GLCNACASE"/>
    <property type="match status" value="1"/>
</dbReference>